<evidence type="ECO:0000313" key="3">
    <source>
        <dbReference type="EMBL" id="KAK7742350.1"/>
    </source>
</evidence>
<feature type="coiled-coil region" evidence="1">
    <location>
        <begin position="50"/>
        <end position="77"/>
    </location>
</feature>
<proteinExistence type="predicted"/>
<feature type="region of interest" description="Disordered" evidence="2">
    <location>
        <begin position="157"/>
        <end position="211"/>
    </location>
</feature>
<evidence type="ECO:0000256" key="2">
    <source>
        <dbReference type="SAM" id="MobiDB-lite"/>
    </source>
</evidence>
<gene>
    <name evidence="3" type="ORF">SLS53_004495</name>
</gene>
<dbReference type="AlphaFoldDB" id="A0AAN9U832"/>
<dbReference type="Proteomes" id="UP001320245">
    <property type="component" value="Unassembled WGS sequence"/>
</dbReference>
<organism evidence="3 4">
    <name type="scientific">Cytospora paraplurivora</name>
    <dbReference type="NCBI Taxonomy" id="2898453"/>
    <lineage>
        <taxon>Eukaryota</taxon>
        <taxon>Fungi</taxon>
        <taxon>Dikarya</taxon>
        <taxon>Ascomycota</taxon>
        <taxon>Pezizomycotina</taxon>
        <taxon>Sordariomycetes</taxon>
        <taxon>Sordariomycetidae</taxon>
        <taxon>Diaporthales</taxon>
        <taxon>Cytosporaceae</taxon>
        <taxon>Cytospora</taxon>
    </lineage>
</organism>
<feature type="compositionally biased region" description="Acidic residues" evidence="2">
    <location>
        <begin position="166"/>
        <end position="176"/>
    </location>
</feature>
<keyword evidence="4" id="KW-1185">Reference proteome</keyword>
<evidence type="ECO:0000313" key="4">
    <source>
        <dbReference type="Proteomes" id="UP001320245"/>
    </source>
</evidence>
<reference evidence="3 4" key="1">
    <citation type="journal article" date="2023" name="PLoS ONE">
        <title>Cytospora paraplurivora sp. nov. isolated from orchards with fruit tree decline syndrome in Ontario, Canada.</title>
        <authorList>
            <person name="Ilyukhin E."/>
            <person name="Nguyen H.D.T."/>
            <person name="Castle A.J."/>
            <person name="Ellouze W."/>
        </authorList>
    </citation>
    <scope>NUCLEOTIDE SEQUENCE [LARGE SCALE GENOMIC DNA]</scope>
    <source>
        <strain evidence="3 4">FDS-564</strain>
    </source>
</reference>
<name>A0AAN9U832_9PEZI</name>
<keyword evidence="1" id="KW-0175">Coiled coil</keyword>
<dbReference type="EMBL" id="JAJSPL020000015">
    <property type="protein sequence ID" value="KAK7742350.1"/>
    <property type="molecule type" value="Genomic_DNA"/>
</dbReference>
<comment type="caution">
    <text evidence="3">The sequence shown here is derived from an EMBL/GenBank/DDBJ whole genome shotgun (WGS) entry which is preliminary data.</text>
</comment>
<feature type="region of interest" description="Disordered" evidence="2">
    <location>
        <begin position="1"/>
        <end position="42"/>
    </location>
</feature>
<evidence type="ECO:0000256" key="1">
    <source>
        <dbReference type="SAM" id="Coils"/>
    </source>
</evidence>
<sequence>MGASNPGESMDPYSGTGAHSVTHKEMGQRAVSDYNERKDLIDTDTKKLTNQDYIKAQKKMKKERADLESDYQTALKEKDAVLANELKSLMEEHVMKIKERDKQHEALQIKNEALLYQALKRLKDQEQDFKRHEWEINAKIQSFEKQREELEQRLLQFQQDQRTPEPAEEGPDDDSDGNSFNTLGTPEPSEAGSENDSDDDGSGSGSDDGQSHVLHLDFQRSLSRRASNSSINSIASVASVASVASGYLLAAAGTLIGDERVVNHGLRMAGFE</sequence>
<protein>
    <submittedName>
        <fullName evidence="3">Uncharacterized protein</fullName>
    </submittedName>
</protein>
<accession>A0AAN9U832</accession>